<evidence type="ECO:0000313" key="2">
    <source>
        <dbReference type="Proteomes" id="UP000198775"/>
    </source>
</evidence>
<gene>
    <name evidence="1" type="ORF">SAMN05216388_10385</name>
</gene>
<keyword evidence="2" id="KW-1185">Reference proteome</keyword>
<proteinExistence type="predicted"/>
<accession>A0A1H8VI02</accession>
<evidence type="ECO:0000313" key="1">
    <source>
        <dbReference type="EMBL" id="SEP15056.1"/>
    </source>
</evidence>
<name>A0A1H8VI02_9EURY</name>
<dbReference type="EMBL" id="FOCX01000038">
    <property type="protein sequence ID" value="SEP15056.1"/>
    <property type="molecule type" value="Genomic_DNA"/>
</dbReference>
<dbReference type="OrthoDB" id="350922at2157"/>
<dbReference type="Proteomes" id="UP000198775">
    <property type="component" value="Unassembled WGS sequence"/>
</dbReference>
<dbReference type="AlphaFoldDB" id="A0A1H8VI02"/>
<reference evidence="2" key="1">
    <citation type="submission" date="2016-10" db="EMBL/GenBank/DDBJ databases">
        <authorList>
            <person name="Varghese N."/>
            <person name="Submissions S."/>
        </authorList>
    </citation>
    <scope>NUCLEOTIDE SEQUENCE [LARGE SCALE GENOMIC DNA]</scope>
    <source>
        <strain evidence="2">IBRC-M 10043</strain>
    </source>
</reference>
<dbReference type="RefSeq" id="WP_092664065.1">
    <property type="nucleotide sequence ID" value="NZ_FOCX01000038.1"/>
</dbReference>
<organism evidence="1 2">
    <name type="scientific">Halorientalis persicus</name>
    <dbReference type="NCBI Taxonomy" id="1367881"/>
    <lineage>
        <taxon>Archaea</taxon>
        <taxon>Methanobacteriati</taxon>
        <taxon>Methanobacteriota</taxon>
        <taxon>Stenosarchaea group</taxon>
        <taxon>Halobacteria</taxon>
        <taxon>Halobacteriales</taxon>
        <taxon>Haloarculaceae</taxon>
        <taxon>Halorientalis</taxon>
    </lineage>
</organism>
<protein>
    <recommendedName>
        <fullName evidence="3">SinR family protein</fullName>
    </recommendedName>
</protein>
<sequence>MAVHIISYDLENPGQDYEELHDAIKSFSSYSHILDSTWLIDTSETDAGEIRDDLKPHIDTNDRLFVTRMPDSGGARWGTTFSDEHTEWLKEHL</sequence>
<evidence type="ECO:0008006" key="3">
    <source>
        <dbReference type="Google" id="ProtNLM"/>
    </source>
</evidence>